<dbReference type="RefSeq" id="XP_018034070.1">
    <property type="nucleotide sequence ID" value="XM_018183048.1"/>
</dbReference>
<gene>
    <name evidence="2" type="ORF">CC84DRAFT_1218991</name>
</gene>
<evidence type="ECO:0000313" key="2">
    <source>
        <dbReference type="EMBL" id="OAG03705.1"/>
    </source>
</evidence>
<accession>A0A177C822</accession>
<feature type="region of interest" description="Disordered" evidence="1">
    <location>
        <begin position="75"/>
        <end position="102"/>
    </location>
</feature>
<sequence>MSSRIFAIPILSSNLTSSPALLSLKLEMRLTSAITILLTATALATPAPAANPEPSDVVANAPSYAPEVDARAADFVAARDPNKKKPKKNDHNLTSGNDTDSAAPILTSNVVLELGALGVGMMLWM</sequence>
<proteinExistence type="predicted"/>
<evidence type="ECO:0000256" key="1">
    <source>
        <dbReference type="SAM" id="MobiDB-lite"/>
    </source>
</evidence>
<feature type="compositionally biased region" description="Polar residues" evidence="1">
    <location>
        <begin position="92"/>
        <end position="102"/>
    </location>
</feature>
<protein>
    <submittedName>
        <fullName evidence="2">Uncharacterized protein</fullName>
    </submittedName>
</protein>
<dbReference type="InParanoid" id="A0A177C822"/>
<dbReference type="AlphaFoldDB" id="A0A177C822"/>
<dbReference type="EMBL" id="KV441554">
    <property type="protein sequence ID" value="OAG03705.1"/>
    <property type="molecule type" value="Genomic_DNA"/>
</dbReference>
<keyword evidence="3" id="KW-1185">Reference proteome</keyword>
<dbReference type="Proteomes" id="UP000077069">
    <property type="component" value="Unassembled WGS sequence"/>
</dbReference>
<organism evidence="2 3">
    <name type="scientific">Paraphaeosphaeria sporulosa</name>
    <dbReference type="NCBI Taxonomy" id="1460663"/>
    <lineage>
        <taxon>Eukaryota</taxon>
        <taxon>Fungi</taxon>
        <taxon>Dikarya</taxon>
        <taxon>Ascomycota</taxon>
        <taxon>Pezizomycotina</taxon>
        <taxon>Dothideomycetes</taxon>
        <taxon>Pleosporomycetidae</taxon>
        <taxon>Pleosporales</taxon>
        <taxon>Massarineae</taxon>
        <taxon>Didymosphaeriaceae</taxon>
        <taxon>Paraphaeosphaeria</taxon>
    </lineage>
</organism>
<name>A0A177C822_9PLEO</name>
<dbReference type="GeneID" id="28766534"/>
<reference evidence="2 3" key="1">
    <citation type="submission" date="2016-05" db="EMBL/GenBank/DDBJ databases">
        <title>Comparative analysis of secretome profiles of manganese(II)-oxidizing ascomycete fungi.</title>
        <authorList>
            <consortium name="DOE Joint Genome Institute"/>
            <person name="Zeiner C.A."/>
            <person name="Purvine S.O."/>
            <person name="Zink E.M."/>
            <person name="Wu S."/>
            <person name="Pasa-Tolic L."/>
            <person name="Chaput D.L."/>
            <person name="Haridas S."/>
            <person name="Grigoriev I.V."/>
            <person name="Santelli C.M."/>
            <person name="Hansel C.M."/>
        </authorList>
    </citation>
    <scope>NUCLEOTIDE SEQUENCE [LARGE SCALE GENOMIC DNA]</scope>
    <source>
        <strain evidence="2 3">AP3s5-JAC2a</strain>
    </source>
</reference>
<evidence type="ECO:0000313" key="3">
    <source>
        <dbReference type="Proteomes" id="UP000077069"/>
    </source>
</evidence>